<dbReference type="OrthoDB" id="9808209at2"/>
<comment type="caution">
    <text evidence="1">The sequence shown here is derived from an EMBL/GenBank/DDBJ whole genome shotgun (WGS) entry which is preliminary data.</text>
</comment>
<dbReference type="Gene3D" id="2.40.10.270">
    <property type="entry name" value="Bacteriophage SPP1 head-tail adaptor protein"/>
    <property type="match status" value="1"/>
</dbReference>
<name>A0A4R3K4Q6_9FIRM</name>
<dbReference type="Pfam" id="PF05521">
    <property type="entry name" value="Phage_HCP"/>
    <property type="match status" value="1"/>
</dbReference>
<evidence type="ECO:0000313" key="2">
    <source>
        <dbReference type="Proteomes" id="UP000295188"/>
    </source>
</evidence>
<reference evidence="1 2" key="1">
    <citation type="submission" date="2019-03" db="EMBL/GenBank/DDBJ databases">
        <title>Genomic Encyclopedia of Type Strains, Phase IV (KMG-IV): sequencing the most valuable type-strain genomes for metagenomic binning, comparative biology and taxonomic classification.</title>
        <authorList>
            <person name="Goeker M."/>
        </authorList>
    </citation>
    <scope>NUCLEOTIDE SEQUENCE [LARGE SCALE GENOMIC DNA]</scope>
    <source>
        <strain evidence="1 2">DSM 20467</strain>
    </source>
</reference>
<evidence type="ECO:0000313" key="1">
    <source>
        <dbReference type="EMBL" id="TCS77641.1"/>
    </source>
</evidence>
<dbReference type="RefSeq" id="WP_132550674.1">
    <property type="nucleotide sequence ID" value="NZ_SMAA01000014.1"/>
</dbReference>
<dbReference type="Proteomes" id="UP000295188">
    <property type="component" value="Unassembled WGS sequence"/>
</dbReference>
<proteinExistence type="predicted"/>
<gene>
    <name evidence="1" type="ORF">EDC37_11442</name>
</gene>
<dbReference type="InterPro" id="IPR008767">
    <property type="entry name" value="Phage_SPP1_head-tail_adaptor"/>
</dbReference>
<organism evidence="1 2">
    <name type="scientific">Pectinatus cerevisiiphilus</name>
    <dbReference type="NCBI Taxonomy" id="86956"/>
    <lineage>
        <taxon>Bacteria</taxon>
        <taxon>Bacillati</taxon>
        <taxon>Bacillota</taxon>
        <taxon>Negativicutes</taxon>
        <taxon>Selenomonadales</taxon>
        <taxon>Selenomonadaceae</taxon>
        <taxon>Pectinatus</taxon>
    </lineage>
</organism>
<dbReference type="AlphaFoldDB" id="A0A4R3K4Q6"/>
<sequence>MRIGKMNRRITLLKPVREDDEYGGAKTVYISTCTLWAEFLRPNFREQTLEGVGSAVILTQGIRLRPIEVEKEWRVECGERLYNVLHVDASVPSEIILTTQEVER</sequence>
<protein>
    <submittedName>
        <fullName evidence="1">Head-tail adaptor</fullName>
    </submittedName>
</protein>
<dbReference type="EMBL" id="SMAA01000014">
    <property type="protein sequence ID" value="TCS77641.1"/>
    <property type="molecule type" value="Genomic_DNA"/>
</dbReference>
<dbReference type="InterPro" id="IPR038666">
    <property type="entry name" value="SSP1_head-tail_sf"/>
</dbReference>
<accession>A0A4R3K4Q6</accession>
<keyword evidence="2" id="KW-1185">Reference proteome</keyword>